<evidence type="ECO:0000313" key="6">
    <source>
        <dbReference type="RefSeq" id="NP_001352715.1"/>
    </source>
</evidence>
<dbReference type="GeneID" id="110437721"/>
<evidence type="ECO:0000256" key="2">
    <source>
        <dbReference type="SAM" id="Phobius"/>
    </source>
</evidence>
<dbReference type="PANTHER" id="PTHR48483">
    <property type="entry name" value="INTERLEUKIN-27 SUBUNIT BETA"/>
    <property type="match status" value="1"/>
</dbReference>
<sequence length="761" mass="86292" precursor="true">MAWQNAKLHFLLLLNMWICSQGLFAFEVDVNCWWNQALPVDRDVSVLCHTSAQGRAYKCDLCQLHVITSGHQLTSTCANSTETFSFSIPVEHREHINCSCSGSTCNVKAQGGYPPSPPSHPNCVIEDLVKEDIYCSWTISDEPMITTVYTLHWQDYEGNVNSAESDCEMAIINRDKYTKGTQMTVWVTARNVLGYARSEESVFNTGHIRRPDPPYNMTHMFTPLEIFWDMDCDIMGTLDECHVQYHMQNHMLDWTEVDDCQSMFRIEDPQPFTQYSFRVRCHCGHEEKVMSNWSSVYSVRTPPAAPVGQLDVWSDCAPNSDKSSCNVYWKEMPLSQARGEVTSYIVTLTLKNGTEIKQVARQKRDAGNQHRTEHSCPQLRHFPLKPSVVGVFVSASTSMGTSDPTLMPFPEREQSIPEVHLNVRSEKQALLASWSVQPELSERVLQYVVQHVSVAPDRPCLNWLRVDRTQSSVTLTGDFKDYMAYNVSLFAIFNNHSTFLNSSIAYTRQKVPPKVSVIQVTDISHSSVTLTWSPIPVNESNGVILHYLVGINETALMFNVSSARTSILLSDLQPSRQYQAWVSAVSEAGEGPRRFTTFSTSDKTNVVIYVVPTLTVMVVIGLILVFMLLSYCHCFEKIPDPINSKSFKHMNLQYVWPLLRSSSEINLKISELEIMENQHLSVPSPPLETEPENDNQLDRTTEGGEKWLKGPEESNKGNTNPDYSEMVDTDEDEEEGGVFDEEWGNSVSDYERHFMPSIEVI</sequence>
<keyword evidence="3 6" id="KW-0732">Signal</keyword>
<dbReference type="InterPro" id="IPR053073">
    <property type="entry name" value="IL11/IL27_subunit_beta"/>
</dbReference>
<keyword evidence="5" id="KW-1185">Reference proteome</keyword>
<gene>
    <name evidence="6 7" type="primary">il12rb2l</name>
    <name evidence="6" type="synonym">il-12rb2.b</name>
    <name evidence="6" type="synonym">si:ch211-224d23.4</name>
</gene>
<keyword evidence="2" id="KW-0472">Membrane</keyword>
<feature type="domain" description="Fibronectin type-III" evidence="4">
    <location>
        <begin position="514"/>
        <end position="604"/>
    </location>
</feature>
<evidence type="ECO:0000259" key="4">
    <source>
        <dbReference type="PROSITE" id="PS50853"/>
    </source>
</evidence>
<feature type="signal peptide" evidence="3 6">
    <location>
        <begin position="1"/>
        <end position="25"/>
    </location>
</feature>
<dbReference type="AlphaFoldDB" id="A0AB13A7Q6"/>
<dbReference type="CTD" id="110437721"/>
<protein>
    <submittedName>
        <fullName evidence="6">Interleukin 12 receptor, beta 2a, like precursor</fullName>
    </submittedName>
</protein>
<keyword evidence="2" id="KW-1133">Transmembrane helix</keyword>
<dbReference type="Gene3D" id="2.60.40.10">
    <property type="entry name" value="Immunoglobulins"/>
    <property type="match status" value="5"/>
</dbReference>
<feature type="compositionally biased region" description="Acidic residues" evidence="1">
    <location>
        <begin position="725"/>
        <end position="743"/>
    </location>
</feature>
<dbReference type="PROSITE" id="PS50853">
    <property type="entry name" value="FN3"/>
    <property type="match status" value="2"/>
</dbReference>
<name>A0AB13A7Q6_DANRE</name>
<dbReference type="PANTHER" id="PTHR48483:SF1">
    <property type="entry name" value="INTERLEUKIN-12 RECEPTOR SUBUNIT BETA-1-RELATED"/>
    <property type="match status" value="1"/>
</dbReference>
<dbReference type="InterPro" id="IPR013783">
    <property type="entry name" value="Ig-like_fold"/>
</dbReference>
<dbReference type="KEGG" id="dre:110437721"/>
<dbReference type="ZFIN" id="ZDB-GENE-080107-6">
    <property type="gene designation" value="il12rb2l"/>
</dbReference>
<evidence type="ECO:0000256" key="3">
    <source>
        <dbReference type="SAM" id="SignalP"/>
    </source>
</evidence>
<reference evidence="6" key="2">
    <citation type="submission" date="2025-08" db="UniProtKB">
        <authorList>
            <consortium name="RefSeq"/>
        </authorList>
    </citation>
    <scope>IDENTIFICATION</scope>
    <source>
        <strain evidence="6">Tuebingen</strain>
    </source>
</reference>
<dbReference type="InterPro" id="IPR036116">
    <property type="entry name" value="FN3_sf"/>
</dbReference>
<dbReference type="FunFam" id="2.60.40.10:FF:002913">
    <property type="entry name" value="Interleukin 12 receptor beta 2.b"/>
    <property type="match status" value="1"/>
</dbReference>
<organism evidence="5 6">
    <name type="scientific">Danio rerio</name>
    <name type="common">Zebrafish</name>
    <name type="synonym">Brachydanio rerio</name>
    <dbReference type="NCBI Taxonomy" id="7955"/>
    <lineage>
        <taxon>Eukaryota</taxon>
        <taxon>Metazoa</taxon>
        <taxon>Chordata</taxon>
        <taxon>Craniata</taxon>
        <taxon>Vertebrata</taxon>
        <taxon>Euteleostomi</taxon>
        <taxon>Actinopterygii</taxon>
        <taxon>Neopterygii</taxon>
        <taxon>Teleostei</taxon>
        <taxon>Ostariophysi</taxon>
        <taxon>Cypriniformes</taxon>
        <taxon>Danionidae</taxon>
        <taxon>Danioninae</taxon>
        <taxon>Danio</taxon>
    </lineage>
</organism>
<dbReference type="RefSeq" id="NP_001352715.1">
    <property type="nucleotide sequence ID" value="NM_001365786.1"/>
</dbReference>
<proteinExistence type="predicted"/>
<feature type="transmembrane region" description="Helical" evidence="2">
    <location>
        <begin position="606"/>
        <end position="629"/>
    </location>
</feature>
<feature type="compositionally biased region" description="Basic and acidic residues" evidence="1">
    <location>
        <begin position="696"/>
        <end position="715"/>
    </location>
</feature>
<dbReference type="InterPro" id="IPR003961">
    <property type="entry name" value="FN3_dom"/>
</dbReference>
<dbReference type="Pfam" id="PF00041">
    <property type="entry name" value="fn3"/>
    <property type="match status" value="1"/>
</dbReference>
<keyword evidence="2" id="KW-0812">Transmembrane</keyword>
<dbReference type="SMART" id="SM00060">
    <property type="entry name" value="FN3"/>
    <property type="match status" value="3"/>
</dbReference>
<reference evidence="6" key="1">
    <citation type="journal article" date="2007" name="BMC Evol. Biol.">
        <title>Evolution of Class I cytokine receptors.</title>
        <authorList>
            <person name="Liongue C."/>
            <person name="Ward A.C."/>
        </authorList>
    </citation>
    <scope>NUCLEOTIDE SEQUENCE</scope>
    <source>
        <strain evidence="6">Tuebingen</strain>
    </source>
</reference>
<dbReference type="SUPFAM" id="SSF49265">
    <property type="entry name" value="Fibronectin type III"/>
    <property type="match status" value="3"/>
</dbReference>
<dbReference type="Proteomes" id="UP000000437">
    <property type="component" value="Chromosome 3"/>
</dbReference>
<evidence type="ECO:0000313" key="7">
    <source>
        <dbReference type="ZFIN" id="ZDB-GENE-080107-6"/>
    </source>
</evidence>
<feature type="chain" id="PRO_5043058376" evidence="3 6">
    <location>
        <begin position="26"/>
        <end position="761"/>
    </location>
</feature>
<dbReference type="AGR" id="ZFIN:ZDB-GENE-080107-6"/>
<evidence type="ECO:0000256" key="1">
    <source>
        <dbReference type="SAM" id="MobiDB-lite"/>
    </source>
</evidence>
<feature type="domain" description="Fibronectin type-III" evidence="4">
    <location>
        <begin position="210"/>
        <end position="304"/>
    </location>
</feature>
<evidence type="ECO:0000313" key="5">
    <source>
        <dbReference type="Proteomes" id="UP000000437"/>
    </source>
</evidence>
<feature type="region of interest" description="Disordered" evidence="1">
    <location>
        <begin position="681"/>
        <end position="744"/>
    </location>
</feature>
<dbReference type="CDD" id="cd00063">
    <property type="entry name" value="FN3"/>
    <property type="match status" value="2"/>
</dbReference>
<keyword evidence="6" id="KW-0675">Receptor</keyword>
<accession>A0AB13A7Q6</accession>